<organism evidence="2 3">
    <name type="scientific">Faecalimonas umbilicata</name>
    <dbReference type="NCBI Taxonomy" id="1912855"/>
    <lineage>
        <taxon>Bacteria</taxon>
        <taxon>Bacillati</taxon>
        <taxon>Bacillota</taxon>
        <taxon>Clostridia</taxon>
        <taxon>Lachnospirales</taxon>
        <taxon>Lachnospiraceae</taxon>
        <taxon>Faecalimonas</taxon>
    </lineage>
</organism>
<dbReference type="AlphaFoldDB" id="A0A4R3JJ74"/>
<protein>
    <submittedName>
        <fullName evidence="2">Uncharacterized protein</fullName>
    </submittedName>
</protein>
<proteinExistence type="predicted"/>
<accession>A0A4R3JJ74</accession>
<evidence type="ECO:0000313" key="3">
    <source>
        <dbReference type="Proteomes" id="UP000294613"/>
    </source>
</evidence>
<dbReference type="EMBL" id="SLZV01000019">
    <property type="protein sequence ID" value="TCS66133.1"/>
    <property type="molecule type" value="Genomic_DNA"/>
</dbReference>
<evidence type="ECO:0000313" key="4">
    <source>
        <dbReference type="Proteomes" id="UP000702954"/>
    </source>
</evidence>
<gene>
    <name evidence="2" type="ORF">EDD74_11931</name>
    <name evidence="1" type="ORF">FAEUMB_30880</name>
</gene>
<sequence>MEIKPRKKSDCGGIIMMPLKVNIPDPNDKSWEETKCPECGAVCWKRPLPKGFREDMFNGKMCTMCALKRGLR</sequence>
<name>A0A4R3JJ74_9FIRM</name>
<dbReference type="Proteomes" id="UP000702954">
    <property type="component" value="Unassembled WGS sequence"/>
</dbReference>
<reference evidence="2 3" key="2">
    <citation type="submission" date="2019-03" db="EMBL/GenBank/DDBJ databases">
        <title>Genomic Encyclopedia of Type Strains, Phase IV (KMG-IV): sequencing the most valuable type-strain genomes for metagenomic binning, comparative biology and taxonomic classification.</title>
        <authorList>
            <person name="Goeker M."/>
        </authorList>
    </citation>
    <scope>NUCLEOTIDE SEQUENCE [LARGE SCALE GENOMIC DNA]</scope>
    <source>
        <strain evidence="2 3">DSM 103426</strain>
    </source>
</reference>
<keyword evidence="4" id="KW-1185">Reference proteome</keyword>
<dbReference type="EMBL" id="BHEO01000008">
    <property type="protein sequence ID" value="GBU06547.1"/>
    <property type="molecule type" value="Genomic_DNA"/>
</dbReference>
<dbReference type="Proteomes" id="UP000294613">
    <property type="component" value="Unassembled WGS sequence"/>
</dbReference>
<evidence type="ECO:0000313" key="1">
    <source>
        <dbReference type="EMBL" id="GBU06547.1"/>
    </source>
</evidence>
<comment type="caution">
    <text evidence="2">The sequence shown here is derived from an EMBL/GenBank/DDBJ whole genome shotgun (WGS) entry which is preliminary data.</text>
</comment>
<dbReference type="RefSeq" id="WP_242990198.1">
    <property type="nucleotide sequence ID" value="NZ_BHEO01000008.1"/>
</dbReference>
<reference evidence="1 4" key="1">
    <citation type="journal article" date="2018" name="Int. J. Syst. Evol. Microbiol.">
        <title>Draft Genome Sequence of Faecalimonas umbilicata JCM 30896T, an Acetate-Producing Bacterium Isolated from Human Feces.</title>
        <authorList>
            <person name="Sakamoto M."/>
            <person name="Ikeyama N."/>
            <person name="Yuki M."/>
            <person name="Ohkuma M."/>
        </authorList>
    </citation>
    <scope>NUCLEOTIDE SEQUENCE [LARGE SCALE GENOMIC DNA]</scope>
    <source>
        <strain evidence="1 4">EGH7</strain>
    </source>
</reference>
<evidence type="ECO:0000313" key="2">
    <source>
        <dbReference type="EMBL" id="TCS66133.1"/>
    </source>
</evidence>